<dbReference type="GeneID" id="75065467"/>
<dbReference type="Proteomes" id="UP000003075">
    <property type="component" value="Unassembled WGS sequence"/>
</dbReference>
<dbReference type="GO" id="GO:0008982">
    <property type="term" value="F:protein-N(PI)-phosphohistidine-sugar phosphotransferase activity"/>
    <property type="evidence" value="ECO:0007669"/>
    <property type="project" value="InterPro"/>
</dbReference>
<comment type="caution">
    <text evidence="2">The sequence shown here is derived from an EMBL/GenBank/DDBJ whole genome shotgun (WGS) entry which is preliminary data.</text>
</comment>
<dbReference type="RefSeq" id="WP_002818507.1">
    <property type="nucleotide sequence ID" value="NZ_ACSE01000008.1"/>
</dbReference>
<sequence length="67" mass="7674">MVEKKNVLLVDAAGMSISLLAKKMDDYAEMNKLPYSVEGALLIQLDLIKLLKASQGLFWLHHRYVIW</sequence>
<evidence type="ECO:0000256" key="1">
    <source>
        <dbReference type="ARBA" id="ARBA00022679"/>
    </source>
</evidence>
<dbReference type="OrthoDB" id="9808134at2"/>
<dbReference type="Gene3D" id="3.40.50.2300">
    <property type="match status" value="1"/>
</dbReference>
<evidence type="ECO:0000313" key="3">
    <source>
        <dbReference type="Proteomes" id="UP000003075"/>
    </source>
</evidence>
<gene>
    <name evidence="2" type="ORF">AWRIB429_0597</name>
</gene>
<name>D3L8B7_OENOE</name>
<dbReference type="EMBL" id="ACSE01000008">
    <property type="protein sequence ID" value="EFD88956.1"/>
    <property type="molecule type" value="Genomic_DNA"/>
</dbReference>
<dbReference type="AlphaFoldDB" id="D3L8B7"/>
<dbReference type="SUPFAM" id="SSF52794">
    <property type="entry name" value="PTS system IIB component-like"/>
    <property type="match status" value="1"/>
</dbReference>
<reference evidence="2 3" key="1">
    <citation type="journal article" date="2010" name="Appl. Microbiol. Biotechnol.">
        <title>Genotypic diversity in Oenococcus oeni by high-density microarray comparative genome hybridization and whole genome sequencing.</title>
        <authorList>
            <person name="Borneman A.R."/>
            <person name="Bartowsky E.J."/>
            <person name="McCarthy J."/>
            <person name="Chambers P.J."/>
        </authorList>
    </citation>
    <scope>NUCLEOTIDE SEQUENCE [LARGE SCALE GENOMIC DNA]</scope>
    <source>
        <strain evidence="2 3">AWRIB429</strain>
    </source>
</reference>
<keyword evidence="1" id="KW-0808">Transferase</keyword>
<organism evidence="2 3">
    <name type="scientific">Oenococcus oeni AWRIB429</name>
    <dbReference type="NCBI Taxonomy" id="655225"/>
    <lineage>
        <taxon>Bacteria</taxon>
        <taxon>Bacillati</taxon>
        <taxon>Bacillota</taxon>
        <taxon>Bacilli</taxon>
        <taxon>Lactobacillales</taxon>
        <taxon>Lactobacillaceae</taxon>
        <taxon>Oenococcus</taxon>
    </lineage>
</organism>
<dbReference type="GO" id="GO:0009401">
    <property type="term" value="P:phosphoenolpyruvate-dependent sugar phosphotransferase system"/>
    <property type="evidence" value="ECO:0007669"/>
    <property type="project" value="InterPro"/>
</dbReference>
<evidence type="ECO:0000313" key="2">
    <source>
        <dbReference type="EMBL" id="EFD88956.1"/>
    </source>
</evidence>
<protein>
    <submittedName>
        <fullName evidence="2">Uncharacterized protein</fullName>
    </submittedName>
</protein>
<dbReference type="InterPro" id="IPR036095">
    <property type="entry name" value="PTS_EIIB-like_sf"/>
</dbReference>
<proteinExistence type="predicted"/>
<accession>D3L8B7</accession>